<reference evidence="1 2" key="1">
    <citation type="submission" date="2010-01" db="EMBL/GenBank/DDBJ databases">
        <authorList>
            <person name="Weinstock G."/>
            <person name="Sodergren E."/>
            <person name="Clifton S."/>
            <person name="Fulton L."/>
            <person name="Fulton B."/>
            <person name="Courtney L."/>
            <person name="Fronick C."/>
            <person name="Harrison M."/>
            <person name="Strong C."/>
            <person name="Farmer C."/>
            <person name="Delahaunty K."/>
            <person name="Markovic C."/>
            <person name="Hall O."/>
            <person name="Minx P."/>
            <person name="Tomlinson C."/>
            <person name="Mitreva M."/>
            <person name="Nelson J."/>
            <person name="Hou S."/>
            <person name="Wollam A."/>
            <person name="Pepin K.H."/>
            <person name="Johnson M."/>
            <person name="Bhonagiri V."/>
            <person name="Nash W.E."/>
            <person name="Warren W."/>
            <person name="Chinwalla A."/>
            <person name="Mardis E.R."/>
            <person name="Wilson R.K."/>
        </authorList>
    </citation>
    <scope>NUCLEOTIDE SEQUENCE [LARGE SCALE GENOMIC DNA]</scope>
    <source>
        <strain evidence="1 2">NJ9703</strain>
    </source>
</reference>
<dbReference type="AlphaFoldDB" id="A0A9W5IQ56"/>
<proteinExistence type="predicted"/>
<dbReference type="RefSeq" id="WP_004520369.1">
    <property type="nucleotide sequence ID" value="NZ_ACEO02000008.1"/>
</dbReference>
<organism evidence="1 2">
    <name type="scientific">Neisseria subflava NJ9703</name>
    <dbReference type="NCBI Taxonomy" id="546268"/>
    <lineage>
        <taxon>Bacteria</taxon>
        <taxon>Pseudomonadati</taxon>
        <taxon>Pseudomonadota</taxon>
        <taxon>Betaproteobacteria</taxon>
        <taxon>Neisseriales</taxon>
        <taxon>Neisseriaceae</taxon>
        <taxon>Neisseria</taxon>
    </lineage>
</organism>
<accession>A0A9W5IQ56</accession>
<protein>
    <submittedName>
        <fullName evidence="1">Uncharacterized protein</fullName>
    </submittedName>
</protein>
<dbReference type="EMBL" id="ACEO02000008">
    <property type="protein sequence ID" value="EFC51812.1"/>
    <property type="molecule type" value="Genomic_DNA"/>
</dbReference>
<evidence type="ECO:0000313" key="1">
    <source>
        <dbReference type="EMBL" id="EFC51812.1"/>
    </source>
</evidence>
<evidence type="ECO:0000313" key="2">
    <source>
        <dbReference type="Proteomes" id="UP000004621"/>
    </source>
</evidence>
<sequence length="140" mass="15626">MSKNQKLLIAAVLLIVFAATKLLLLDWWQRQQTKANVVECSLTQGCVLADGSKVRATSINTHEPFDIVVENVPKNTGAVSISFSMKNMDMGFNRYNLTQQSPQSWQAAQIRLPFCVEGRHDYTADITIGKQTFQTAFSAE</sequence>
<comment type="caution">
    <text evidence="1">The sequence shown here is derived from an EMBL/GenBank/DDBJ whole genome shotgun (WGS) entry which is preliminary data.</text>
</comment>
<name>A0A9W5IQ56_NEISU</name>
<gene>
    <name evidence="1" type="ORF">NEISUBOT_04803</name>
</gene>
<dbReference type="Proteomes" id="UP000004621">
    <property type="component" value="Unassembled WGS sequence"/>
</dbReference>